<proteinExistence type="inferred from homology"/>
<evidence type="ECO:0000256" key="4">
    <source>
        <dbReference type="RuleBase" id="RU003718"/>
    </source>
</evidence>
<dbReference type="Gramene" id="ONK77681">
    <property type="protein sequence ID" value="ONK77681"/>
    <property type="gene ID" value="A4U43_C02F9380"/>
</dbReference>
<dbReference type="InterPro" id="IPR035595">
    <property type="entry name" value="UDP_glycos_trans_CS"/>
</dbReference>
<protein>
    <submittedName>
        <fullName evidence="5">Uncharacterized protein</fullName>
    </submittedName>
</protein>
<dbReference type="PANTHER" id="PTHR11926">
    <property type="entry name" value="GLUCOSYL/GLUCURONOSYL TRANSFERASES"/>
    <property type="match status" value="1"/>
</dbReference>
<keyword evidence="6" id="KW-1185">Reference proteome</keyword>
<evidence type="ECO:0000313" key="6">
    <source>
        <dbReference type="Proteomes" id="UP000243459"/>
    </source>
</evidence>
<dbReference type="PROSITE" id="PS00375">
    <property type="entry name" value="UDPGT"/>
    <property type="match status" value="1"/>
</dbReference>
<evidence type="ECO:0000256" key="2">
    <source>
        <dbReference type="ARBA" id="ARBA00022676"/>
    </source>
</evidence>
<dbReference type="AlphaFoldDB" id="A0A5P1FLX8"/>
<organism evidence="5 6">
    <name type="scientific">Asparagus officinalis</name>
    <name type="common">Garden asparagus</name>
    <dbReference type="NCBI Taxonomy" id="4686"/>
    <lineage>
        <taxon>Eukaryota</taxon>
        <taxon>Viridiplantae</taxon>
        <taxon>Streptophyta</taxon>
        <taxon>Embryophyta</taxon>
        <taxon>Tracheophyta</taxon>
        <taxon>Spermatophyta</taxon>
        <taxon>Magnoliopsida</taxon>
        <taxon>Liliopsida</taxon>
        <taxon>Asparagales</taxon>
        <taxon>Asparagaceae</taxon>
        <taxon>Asparagoideae</taxon>
        <taxon>Asparagus</taxon>
    </lineage>
</organism>
<dbReference type="GO" id="GO:0080043">
    <property type="term" value="F:quercetin 3-O-glucosyltransferase activity"/>
    <property type="evidence" value="ECO:0007669"/>
    <property type="project" value="TreeGrafter"/>
</dbReference>
<gene>
    <name evidence="5" type="ORF">A4U43_C02F9380</name>
</gene>
<evidence type="ECO:0000256" key="1">
    <source>
        <dbReference type="ARBA" id="ARBA00009995"/>
    </source>
</evidence>
<dbReference type="Gene3D" id="3.40.50.2000">
    <property type="entry name" value="Glycogen Phosphorylase B"/>
    <property type="match status" value="2"/>
</dbReference>
<keyword evidence="2 4" id="KW-0328">Glycosyltransferase</keyword>
<reference evidence="6" key="1">
    <citation type="journal article" date="2017" name="Nat. Commun.">
        <title>The asparagus genome sheds light on the origin and evolution of a young Y chromosome.</title>
        <authorList>
            <person name="Harkess A."/>
            <person name="Zhou J."/>
            <person name="Xu C."/>
            <person name="Bowers J.E."/>
            <person name="Van der Hulst R."/>
            <person name="Ayyampalayam S."/>
            <person name="Mercati F."/>
            <person name="Riccardi P."/>
            <person name="McKain M.R."/>
            <person name="Kakrana A."/>
            <person name="Tang H."/>
            <person name="Ray J."/>
            <person name="Groenendijk J."/>
            <person name="Arikit S."/>
            <person name="Mathioni S.M."/>
            <person name="Nakano M."/>
            <person name="Shan H."/>
            <person name="Telgmann-Rauber A."/>
            <person name="Kanno A."/>
            <person name="Yue Z."/>
            <person name="Chen H."/>
            <person name="Li W."/>
            <person name="Chen Y."/>
            <person name="Xu X."/>
            <person name="Zhang Y."/>
            <person name="Luo S."/>
            <person name="Chen H."/>
            <person name="Gao J."/>
            <person name="Mao Z."/>
            <person name="Pires J.C."/>
            <person name="Luo M."/>
            <person name="Kudrna D."/>
            <person name="Wing R.A."/>
            <person name="Meyers B.C."/>
            <person name="Yi K."/>
            <person name="Kong H."/>
            <person name="Lavrijsen P."/>
            <person name="Sunseri F."/>
            <person name="Falavigna A."/>
            <person name="Ye Y."/>
            <person name="Leebens-Mack J.H."/>
            <person name="Chen G."/>
        </authorList>
    </citation>
    <scope>NUCLEOTIDE SEQUENCE [LARGE SCALE GENOMIC DNA]</scope>
    <source>
        <strain evidence="6">cv. DH0086</strain>
    </source>
</reference>
<dbReference type="InterPro" id="IPR002213">
    <property type="entry name" value="UDP_glucos_trans"/>
</dbReference>
<name>A0A5P1FLX8_ASPOF</name>
<accession>A0A5P1FLX8</accession>
<dbReference type="Pfam" id="PF00201">
    <property type="entry name" value="UDPGT"/>
    <property type="match status" value="1"/>
</dbReference>
<dbReference type="CDD" id="cd03784">
    <property type="entry name" value="GT1_Gtf-like"/>
    <property type="match status" value="1"/>
</dbReference>
<comment type="similarity">
    <text evidence="1 4">Belongs to the UDP-glycosyltransferase family.</text>
</comment>
<dbReference type="OMA" id="GMARIHP"/>
<dbReference type="GO" id="GO:0080044">
    <property type="term" value="F:quercetin 7-O-glucosyltransferase activity"/>
    <property type="evidence" value="ECO:0007669"/>
    <property type="project" value="TreeGrafter"/>
</dbReference>
<sequence>MGTRLTPARFDIDCDDFLPQLKSAGYSALSDIIHRHAVNGNPVSCIINNPFLPWVLDLAQELEIPSAVLWIQSCAVFSTYYHFYHSLQGEFPSLDNPDGVVSLPGLPELKPDELPTFVLPSNPFKTVAEIFFAQFENMHKATWVFANSFEELEREAIRGVCDRQRIIPRPNSVVYVSVGSVVVLTEEEVVEMANGLLNCGQPFLWVVRDKFRDFLPENFTDSAKENGMVVSWSRQERVLAHPSVGCFLTHCGWNSTLEALTAGVPVVAYPQWGDQVPGAKFFGGCLWGWEVNY</sequence>
<dbReference type="PANTHER" id="PTHR11926:SF986">
    <property type="entry name" value="UDP-GLYCOSYLTRANSFERASE 84A1"/>
    <property type="match status" value="1"/>
</dbReference>
<evidence type="ECO:0000313" key="5">
    <source>
        <dbReference type="EMBL" id="ONK77681.1"/>
    </source>
</evidence>
<dbReference type="SUPFAM" id="SSF53756">
    <property type="entry name" value="UDP-Glycosyltransferase/glycogen phosphorylase"/>
    <property type="match status" value="1"/>
</dbReference>
<dbReference type="Proteomes" id="UP000243459">
    <property type="component" value="Chromosome 2"/>
</dbReference>
<evidence type="ECO:0000256" key="3">
    <source>
        <dbReference type="ARBA" id="ARBA00022679"/>
    </source>
</evidence>
<keyword evidence="3 4" id="KW-0808">Transferase</keyword>
<dbReference type="EMBL" id="CM007382">
    <property type="protein sequence ID" value="ONK77681.1"/>
    <property type="molecule type" value="Genomic_DNA"/>
</dbReference>